<keyword evidence="1" id="KW-0540">Nuclease</keyword>
<name>U5DLN4_9CHRO</name>
<dbReference type="InterPro" id="IPR050698">
    <property type="entry name" value="MBL"/>
</dbReference>
<organism evidence="1 2">
    <name type="scientific">Rubidibacter lacunae KORDI 51-2</name>
    <dbReference type="NCBI Taxonomy" id="582515"/>
    <lineage>
        <taxon>Bacteria</taxon>
        <taxon>Bacillati</taxon>
        <taxon>Cyanobacteriota</taxon>
        <taxon>Cyanophyceae</taxon>
        <taxon>Oscillatoriophycideae</taxon>
        <taxon>Chroococcales</taxon>
        <taxon>Aphanothecaceae</taxon>
        <taxon>Rubidibacter</taxon>
    </lineage>
</organism>
<evidence type="ECO:0000313" key="2">
    <source>
        <dbReference type="Proteomes" id="UP000016960"/>
    </source>
</evidence>
<dbReference type="AlphaFoldDB" id="U5DLN4"/>
<dbReference type="GO" id="GO:0019646">
    <property type="term" value="P:aerobic electron transport chain"/>
    <property type="evidence" value="ECO:0007669"/>
    <property type="project" value="InterPro"/>
</dbReference>
<dbReference type="eggNOG" id="COG1236">
    <property type="taxonomic scope" value="Bacteria"/>
</dbReference>
<dbReference type="STRING" id="582515.KR51_00020710"/>
<dbReference type="PANTHER" id="PTHR11203:SF37">
    <property type="entry name" value="INTEGRATOR COMPLEX SUBUNIT 11"/>
    <property type="match status" value="1"/>
</dbReference>
<keyword evidence="1" id="KW-0269">Exonuclease</keyword>
<dbReference type="PATRIC" id="fig|582515.4.peg.2333"/>
<dbReference type="OrthoDB" id="9803916at2"/>
<gene>
    <name evidence="1" type="ORF">KR51_00020710</name>
</gene>
<dbReference type="Gene3D" id="3.60.15.10">
    <property type="entry name" value="Ribonuclease Z/Hydroxyacylglutathione hydrolase-like"/>
    <property type="match status" value="1"/>
</dbReference>
<dbReference type="InterPro" id="IPR036866">
    <property type="entry name" value="RibonucZ/Hydroxyglut_hydro"/>
</dbReference>
<dbReference type="PANTHER" id="PTHR11203">
    <property type="entry name" value="CLEAVAGE AND POLYADENYLATION SPECIFICITY FACTOR FAMILY MEMBER"/>
    <property type="match status" value="1"/>
</dbReference>
<comment type="caution">
    <text evidence="1">The sequence shown here is derived from an EMBL/GenBank/DDBJ whole genome shotgun (WGS) entry which is preliminary data.</text>
</comment>
<accession>U5DLN4</accession>
<dbReference type="InParanoid" id="U5DLN4"/>
<keyword evidence="1" id="KW-0378">Hydrolase</keyword>
<dbReference type="SUPFAM" id="SSF57652">
    <property type="entry name" value="HIPIP (high potential iron protein)"/>
    <property type="match status" value="1"/>
</dbReference>
<proteinExistence type="predicted"/>
<dbReference type="EMBL" id="ASSJ01000049">
    <property type="protein sequence ID" value="ERN41494.1"/>
    <property type="molecule type" value="Genomic_DNA"/>
</dbReference>
<reference evidence="1 2" key="1">
    <citation type="submission" date="2013-05" db="EMBL/GenBank/DDBJ databases">
        <title>Draft genome sequence of Rubidibacter lacunae KORDI 51-2.</title>
        <authorList>
            <person name="Choi D.H."/>
            <person name="Noh J.H."/>
            <person name="Kwon K.-K."/>
            <person name="Lee J.-H."/>
            <person name="Ryu J.-Y."/>
        </authorList>
    </citation>
    <scope>NUCLEOTIDE SEQUENCE [LARGE SCALE GENOMIC DNA]</scope>
    <source>
        <strain evidence="1 2">KORDI 51-2</strain>
    </source>
</reference>
<dbReference type="GO" id="GO:0009055">
    <property type="term" value="F:electron transfer activity"/>
    <property type="evidence" value="ECO:0007669"/>
    <property type="project" value="InterPro"/>
</dbReference>
<dbReference type="SUPFAM" id="SSF56281">
    <property type="entry name" value="Metallo-hydrolase/oxidoreductase"/>
    <property type="match status" value="1"/>
</dbReference>
<evidence type="ECO:0000313" key="1">
    <source>
        <dbReference type="EMBL" id="ERN41494.1"/>
    </source>
</evidence>
<dbReference type="GO" id="GO:0004521">
    <property type="term" value="F:RNA endonuclease activity"/>
    <property type="evidence" value="ECO:0007669"/>
    <property type="project" value="TreeGrafter"/>
</dbReference>
<sequence length="538" mass="60280">MTRRFHNAGTLPTPLACLPYAVGRDEEVGFCLLVKMGPHRILLDCGLSDPLRYFNGPPADWVLCTHARPERARGMLALHEAFPSLPIAASEATASLLPLNWPERDAISGFCRSLPWQVPIVCSDDLSIELFPAGFLPGAAAISLTYTAPDRPYRFFYTSDFFLSNSRLADGLSIESVRGLTPDVLVVEGYYGTARHPHRRKQENRLVEQIATWLESGRRVLLPVDTFGSAQELLFLLRSHHQFTGRDLDIYAEEAIARVCDAYLEVLPFLPVTVQNFAHHQPLFWDERVGPRLQRFRDRPVAGDRRPDIVLVDRAGDWQRYCRNSPDEWVVLLPEQDPIARTVSPTWITATYLLAQHSDGLGTMQLIHNLRPQHVVLIGGSAANLADLTAAEELQTRYHVHLPPAGQRVELPVGKTFVQPAAPPERSYEGEVREGNNRIGIVLPAALADDPRWHNFAETGIVSACWQGNTLVLHGLSQQDVLNIDTPEYPHIASTRSCKTCRYFNNRRCRQPRSPLYTLQVPPEGYCLAYAPARAVDA</sequence>
<keyword evidence="2" id="KW-1185">Reference proteome</keyword>
<dbReference type="GO" id="GO:0004527">
    <property type="term" value="F:exonuclease activity"/>
    <property type="evidence" value="ECO:0007669"/>
    <property type="project" value="UniProtKB-KW"/>
</dbReference>
<dbReference type="Proteomes" id="UP000016960">
    <property type="component" value="Unassembled WGS sequence"/>
</dbReference>
<dbReference type="RefSeq" id="WP_022607072.1">
    <property type="nucleotide sequence ID" value="NZ_ASSJ01000049.1"/>
</dbReference>
<dbReference type="InterPro" id="IPR036369">
    <property type="entry name" value="HIPIP_sf"/>
</dbReference>
<protein>
    <submittedName>
        <fullName evidence="1">Putative exonuclease of the beta-lactamase fold involved in RNA processing</fullName>
    </submittedName>
</protein>